<keyword evidence="2" id="KW-1185">Reference proteome</keyword>
<organism evidence="1 2">
    <name type="scientific">Blattamonas nauphoetae</name>
    <dbReference type="NCBI Taxonomy" id="2049346"/>
    <lineage>
        <taxon>Eukaryota</taxon>
        <taxon>Metamonada</taxon>
        <taxon>Preaxostyla</taxon>
        <taxon>Oxymonadida</taxon>
        <taxon>Blattamonas</taxon>
    </lineage>
</organism>
<reference evidence="1 2" key="1">
    <citation type="journal article" date="2022" name="bioRxiv">
        <title>Genomics of Preaxostyla Flagellates Illuminates Evolutionary Transitions and the Path Towards Mitochondrial Loss.</title>
        <authorList>
            <person name="Novak L.V.F."/>
            <person name="Treitli S.C."/>
            <person name="Pyrih J."/>
            <person name="Halakuc P."/>
            <person name="Pipaliya S.V."/>
            <person name="Vacek V."/>
            <person name="Brzon O."/>
            <person name="Soukal P."/>
            <person name="Eme L."/>
            <person name="Dacks J.B."/>
            <person name="Karnkowska A."/>
            <person name="Elias M."/>
            <person name="Hampl V."/>
        </authorList>
    </citation>
    <scope>NUCLEOTIDE SEQUENCE [LARGE SCALE GENOMIC DNA]</scope>
    <source>
        <strain evidence="1">NAU3</strain>
        <tissue evidence="1">Gut</tissue>
    </source>
</reference>
<sequence length="349" mass="40191">MRLCYVSDQYNHLWPFNEQRVPKFLQDKHNHIKSFGQASRYYQSLICFVNEGDYLDSSVTDYACLFLWYLSSASWYEFSPNKILYSLVPCGGSSSGFAESIVVILASDDKKLVKAALELLDGLWCNTSAATHFDILESGLFKFLPEYFYEEQMLCYQGPNKYMMKILTSFIKESYQDSILKICKTRNISVESFQQTFIDEFLEPIKPFLEFVCSYRREYDVKKEALIFSNLITTILESSPHVEPMTQFVLSSSSLALAYTDSLALFDASNRTYDLLQSMLDGVCSWRGEYPAVQKRGRRVVAKLREEGLSDEIELFLHSFRFSQHKYSLAFIAGCLIDLFGGNIPIRAN</sequence>
<evidence type="ECO:0000313" key="2">
    <source>
        <dbReference type="Proteomes" id="UP001281761"/>
    </source>
</evidence>
<accession>A0ABQ9XRZ0</accession>
<dbReference type="Proteomes" id="UP001281761">
    <property type="component" value="Unassembled WGS sequence"/>
</dbReference>
<comment type="caution">
    <text evidence="1">The sequence shown here is derived from an EMBL/GenBank/DDBJ whole genome shotgun (WGS) entry which is preliminary data.</text>
</comment>
<protein>
    <submittedName>
        <fullName evidence="1">Uncharacterized protein</fullName>
    </submittedName>
</protein>
<proteinExistence type="predicted"/>
<name>A0ABQ9XRZ0_9EUKA</name>
<dbReference type="EMBL" id="JARBJD010000079">
    <property type="protein sequence ID" value="KAK2954348.1"/>
    <property type="molecule type" value="Genomic_DNA"/>
</dbReference>
<gene>
    <name evidence="1" type="ORF">BLNAU_10680</name>
</gene>
<evidence type="ECO:0000313" key="1">
    <source>
        <dbReference type="EMBL" id="KAK2954348.1"/>
    </source>
</evidence>